<dbReference type="AlphaFoldDB" id="A0A0H5QGA7"/>
<accession>A0A0H5QGA7</accession>
<sequence>SARSPAGTLPNPMTVGFLPSWWDWLPCASSDSQPSPISVSRLRIVIIIRLVALHHIRSNAGQINPAFPMHACRRHRRLHDKSPCCIRMFWSIVSSPVHAVLAV</sequence>
<evidence type="ECO:0000313" key="1">
    <source>
        <dbReference type="EMBL" id="CRZ00627.1"/>
    </source>
</evidence>
<reference evidence="1" key="1">
    <citation type="submission" date="2015-04" db="EMBL/GenBank/DDBJ databases">
        <title>The genome sequence of the plant pathogenic Rhizarian Plasmodiophora brassicae reveals insights in its biotrophic life cycle and the origin of chitin synthesis.</title>
        <authorList>
            <person name="Schwelm A."/>
            <person name="Fogelqvist J."/>
            <person name="Knaust A."/>
            <person name="Julke S."/>
            <person name="Lilja T."/>
            <person name="Dhandapani V."/>
            <person name="Bonilla-Rosso G."/>
            <person name="Karlsson M."/>
            <person name="Shevchenko A."/>
            <person name="Choi S.R."/>
            <person name="Kim H.G."/>
            <person name="Park J.Y."/>
            <person name="Lim Y.P."/>
            <person name="Ludwig-Muller J."/>
            <person name="Dixelius C."/>
        </authorList>
    </citation>
    <scope>NUCLEOTIDE SEQUENCE</scope>
    <source>
        <tissue evidence="1">Potato root galls</tissue>
    </source>
</reference>
<name>A0A0H5QGA7_9EUKA</name>
<organism evidence="1">
    <name type="scientific">Spongospora subterranea</name>
    <dbReference type="NCBI Taxonomy" id="70186"/>
    <lineage>
        <taxon>Eukaryota</taxon>
        <taxon>Sar</taxon>
        <taxon>Rhizaria</taxon>
        <taxon>Endomyxa</taxon>
        <taxon>Phytomyxea</taxon>
        <taxon>Plasmodiophorida</taxon>
        <taxon>Plasmodiophoridae</taxon>
        <taxon>Spongospora</taxon>
    </lineage>
</organism>
<proteinExistence type="predicted"/>
<dbReference type="EMBL" id="HACM01000185">
    <property type="protein sequence ID" value="CRZ00627.1"/>
    <property type="molecule type" value="Transcribed_RNA"/>
</dbReference>
<feature type="non-terminal residue" evidence="1">
    <location>
        <position position="1"/>
    </location>
</feature>
<protein>
    <submittedName>
        <fullName evidence="1">Uncharacterized protein</fullName>
    </submittedName>
</protein>